<evidence type="ECO:0000313" key="3">
    <source>
        <dbReference type="EMBL" id="BBX54222.1"/>
    </source>
</evidence>
<keyword evidence="4" id="KW-1185">Reference proteome</keyword>
<dbReference type="CDD" id="cd00085">
    <property type="entry name" value="HNHc"/>
    <property type="match status" value="1"/>
</dbReference>
<feature type="region of interest" description="Disordered" evidence="1">
    <location>
        <begin position="533"/>
        <end position="561"/>
    </location>
</feature>
<dbReference type="KEGG" id="mpof:MPOR_52480"/>
<dbReference type="SMART" id="SM00507">
    <property type="entry name" value="HNHc"/>
    <property type="match status" value="1"/>
</dbReference>
<dbReference type="AlphaFoldDB" id="A0A6N4VEJ6"/>
<proteinExistence type="predicted"/>
<sequence>MFDDALPEIPALGELSARELVDAARGWARAENAASARKLAVMAELFARRTGLAAEDREDWWVDPDAAVAAELAAALDLTQGLALAQTHRGVALRDRLPKVAALFEAGLINDILVRAIVWRTYLIDDATAMAAVDAELAEVITGWGPLSAPKVERAIDAIVDRHDPGALRRSRESGSSRTVEFGAPKDVPGITSLYARMNAADAAAMRARVEDLAHSVCEADPRSLDERRNDAFAALGLEMDSLPCQCGTEGCEAAGRRPARDTTIYVIAERAAIAEAVDASDPDSTHRLDDAAQRDREEGARDRGESAETGVTGAAEADGAGASEPDVAESAGSVESDVTGAAEADGAGASEPGVTGAAEADRAGTSEPDAAEPDVPGAPGCKAPKAPPAFIFGAGVTPNWLLAQVMDGARFREVFHPGITDPEPGYTPSAATAAFVRCRDLTCRFPGCDRPASLADIDHTVPHPLGPTHPSNLKCLCRFHHLLKTFWNGPTGWRDRQLPDGTVIWTSPTGHVYTTKPGSALLFPSLCRPTGELWPGDPPEPDSSDARDALMPRRRQTRAQNRIRAIAAERKLNEDRAAEHNKPPPF</sequence>
<organism evidence="3 4">
    <name type="scientific">Mycolicibacterium poriferae</name>
    <dbReference type="NCBI Taxonomy" id="39694"/>
    <lineage>
        <taxon>Bacteria</taxon>
        <taxon>Bacillati</taxon>
        <taxon>Actinomycetota</taxon>
        <taxon>Actinomycetes</taxon>
        <taxon>Mycobacteriales</taxon>
        <taxon>Mycobacteriaceae</taxon>
        <taxon>Mycolicibacterium</taxon>
    </lineage>
</organism>
<feature type="region of interest" description="Disordered" evidence="1">
    <location>
        <begin position="278"/>
        <end position="383"/>
    </location>
</feature>
<evidence type="ECO:0000259" key="2">
    <source>
        <dbReference type="SMART" id="SM00507"/>
    </source>
</evidence>
<keyword evidence="3" id="KW-0378">Hydrolase</keyword>
<dbReference type="Pfam" id="PF02720">
    <property type="entry name" value="DUF222"/>
    <property type="match status" value="1"/>
</dbReference>
<gene>
    <name evidence="3" type="ORF">MPOR_52480</name>
</gene>
<evidence type="ECO:0000313" key="4">
    <source>
        <dbReference type="Proteomes" id="UP000466785"/>
    </source>
</evidence>
<feature type="compositionally biased region" description="Low complexity" evidence="1">
    <location>
        <begin position="341"/>
        <end position="350"/>
    </location>
</feature>
<protein>
    <submittedName>
        <fullName evidence="3">HNH endonuclease</fullName>
    </submittedName>
</protein>
<dbReference type="Proteomes" id="UP000466785">
    <property type="component" value="Chromosome"/>
</dbReference>
<evidence type="ECO:0000256" key="1">
    <source>
        <dbReference type="SAM" id="MobiDB-lite"/>
    </source>
</evidence>
<dbReference type="RefSeq" id="WP_163679174.1">
    <property type="nucleotide sequence ID" value="NZ_AP022570.1"/>
</dbReference>
<dbReference type="EMBL" id="AP022570">
    <property type="protein sequence ID" value="BBX54222.1"/>
    <property type="molecule type" value="Genomic_DNA"/>
</dbReference>
<feature type="domain" description="HNH nuclease" evidence="2">
    <location>
        <begin position="432"/>
        <end position="483"/>
    </location>
</feature>
<feature type="compositionally biased region" description="Basic and acidic residues" evidence="1">
    <location>
        <begin position="284"/>
        <end position="307"/>
    </location>
</feature>
<accession>A0A6N4VEJ6</accession>
<keyword evidence="3" id="KW-0255">Endonuclease</keyword>
<reference evidence="3 4" key="1">
    <citation type="journal article" date="2019" name="Emerg. Microbes Infect.">
        <title>Comprehensive subspecies identification of 175 nontuberculous mycobacteria species based on 7547 genomic profiles.</title>
        <authorList>
            <person name="Matsumoto Y."/>
            <person name="Kinjo T."/>
            <person name="Motooka D."/>
            <person name="Nabeya D."/>
            <person name="Jung N."/>
            <person name="Uechi K."/>
            <person name="Horii T."/>
            <person name="Iida T."/>
            <person name="Fujita J."/>
            <person name="Nakamura S."/>
        </authorList>
    </citation>
    <scope>NUCLEOTIDE SEQUENCE [LARGE SCALE GENOMIC DNA]</scope>
    <source>
        <strain evidence="3 4">JCM 12603</strain>
    </source>
</reference>
<name>A0A6N4VEJ6_9MYCO</name>
<dbReference type="GO" id="GO:0004519">
    <property type="term" value="F:endonuclease activity"/>
    <property type="evidence" value="ECO:0007669"/>
    <property type="project" value="UniProtKB-KW"/>
</dbReference>
<keyword evidence="3" id="KW-0540">Nuclease</keyword>
<dbReference type="InterPro" id="IPR003870">
    <property type="entry name" value="DUF222"/>
</dbReference>
<dbReference type="InterPro" id="IPR003615">
    <property type="entry name" value="HNH_nuc"/>
</dbReference>
<feature type="compositionally biased region" description="Low complexity" evidence="1">
    <location>
        <begin position="308"/>
        <end position="325"/>
    </location>
</feature>